<evidence type="ECO:0000313" key="4">
    <source>
        <dbReference type="EMBL" id="CUH93891.1"/>
    </source>
</evidence>
<name>A0A0K8J8C9_9FIRM</name>
<feature type="binding site" evidence="3">
    <location>
        <position position="153"/>
    </location>
    <ligand>
        <name>a divalent metal cation</name>
        <dbReference type="ChEBI" id="CHEBI:60240"/>
        <label>2</label>
    </ligand>
</feature>
<organism evidence="4 5">
    <name type="scientific">Herbinix luporum</name>
    <dbReference type="NCBI Taxonomy" id="1679721"/>
    <lineage>
        <taxon>Bacteria</taxon>
        <taxon>Bacillati</taxon>
        <taxon>Bacillota</taxon>
        <taxon>Clostridia</taxon>
        <taxon>Lachnospirales</taxon>
        <taxon>Lachnospiraceae</taxon>
        <taxon>Herbinix</taxon>
    </lineage>
</organism>
<feature type="binding site" evidence="3">
    <location>
        <position position="6"/>
    </location>
    <ligand>
        <name>a divalent metal cation</name>
        <dbReference type="ChEBI" id="CHEBI:60240"/>
        <label>1</label>
    </ligand>
</feature>
<evidence type="ECO:0000256" key="3">
    <source>
        <dbReference type="PIRSR" id="PIRSR005902-1"/>
    </source>
</evidence>
<gene>
    <name evidence="4" type="primary">yabD</name>
    <name evidence="4" type="ORF">SD1D_2379</name>
</gene>
<keyword evidence="1 3" id="KW-0479">Metal-binding</keyword>
<dbReference type="InterPro" id="IPR032466">
    <property type="entry name" value="Metal_Hydrolase"/>
</dbReference>
<evidence type="ECO:0000313" key="5">
    <source>
        <dbReference type="Proteomes" id="UP000196053"/>
    </source>
</evidence>
<dbReference type="CDD" id="cd01310">
    <property type="entry name" value="TatD_DNAse"/>
    <property type="match status" value="1"/>
</dbReference>
<feature type="binding site" evidence="3">
    <location>
        <position position="8"/>
    </location>
    <ligand>
        <name>a divalent metal cation</name>
        <dbReference type="ChEBI" id="CHEBI:60240"/>
        <label>1</label>
    </ligand>
</feature>
<dbReference type="GO" id="GO:0046872">
    <property type="term" value="F:metal ion binding"/>
    <property type="evidence" value="ECO:0007669"/>
    <property type="project" value="UniProtKB-KW"/>
</dbReference>
<sequence length="265" mass="30624">MIFETHAHYEDEAFDEDRKELLDSLPKNNIEYVVNISSSIETVDKSIDLAKNYEYIYAAVGIHPGETAHMDEDRFSWLKDRAMHKKVVAIGEIGLDYYWDTPDRDTQKKWFARQMEMAKELSLPLVIHSRDAANDTFNMMKEAKAEELGAIIHCFGYGVEQARQYLNMGFYLGIGGVVTFTNGRKLKEVVEYAPLEQLVLETDCPYLSPVPYRGKRNSSLNLPYIAKEIARIKNIDYDTVIHITNENAKKFYFNERNINGQTRKS</sequence>
<dbReference type="Pfam" id="PF01026">
    <property type="entry name" value="TatD_DNase"/>
    <property type="match status" value="1"/>
</dbReference>
<evidence type="ECO:0000256" key="1">
    <source>
        <dbReference type="ARBA" id="ARBA00022723"/>
    </source>
</evidence>
<dbReference type="PANTHER" id="PTHR46124">
    <property type="entry name" value="D-AMINOACYL-TRNA DEACYLASE"/>
    <property type="match status" value="1"/>
</dbReference>
<dbReference type="InterPro" id="IPR015991">
    <property type="entry name" value="TatD/YcfH-like"/>
</dbReference>
<evidence type="ECO:0000256" key="2">
    <source>
        <dbReference type="ARBA" id="ARBA00022801"/>
    </source>
</evidence>
<feature type="binding site" evidence="3">
    <location>
        <position position="92"/>
    </location>
    <ligand>
        <name>a divalent metal cation</name>
        <dbReference type="ChEBI" id="CHEBI:60240"/>
        <label>1</label>
    </ligand>
</feature>
<dbReference type="GO" id="GO:0016788">
    <property type="term" value="F:hydrolase activity, acting on ester bonds"/>
    <property type="evidence" value="ECO:0007669"/>
    <property type="project" value="InterPro"/>
</dbReference>
<dbReference type="EC" id="3.1.21.-" evidence="4"/>
<dbReference type="GO" id="GO:0004536">
    <property type="term" value="F:DNA nuclease activity"/>
    <property type="evidence" value="ECO:0007669"/>
    <property type="project" value="InterPro"/>
</dbReference>
<dbReference type="KEGG" id="hsd:SD1D_2379"/>
<proteinExistence type="predicted"/>
<dbReference type="SUPFAM" id="SSF51556">
    <property type="entry name" value="Metallo-dependent hydrolases"/>
    <property type="match status" value="1"/>
</dbReference>
<feature type="binding site" evidence="3">
    <location>
        <position position="128"/>
    </location>
    <ligand>
        <name>a divalent metal cation</name>
        <dbReference type="ChEBI" id="CHEBI:60240"/>
        <label>2</label>
    </ligand>
</feature>
<protein>
    <submittedName>
        <fullName evidence="4">Putative deoxyribonuclease YabD</fullName>
        <ecNumber evidence="4">3.1.21.-</ecNumber>
    </submittedName>
</protein>
<dbReference type="RefSeq" id="WP_058259102.1">
    <property type="nucleotide sequence ID" value="NZ_LN879430.1"/>
</dbReference>
<dbReference type="EMBL" id="LN879430">
    <property type="protein sequence ID" value="CUH93891.1"/>
    <property type="molecule type" value="Genomic_DNA"/>
</dbReference>
<dbReference type="Gene3D" id="3.20.20.140">
    <property type="entry name" value="Metal-dependent hydrolases"/>
    <property type="match status" value="1"/>
</dbReference>
<dbReference type="PIRSF" id="PIRSF005902">
    <property type="entry name" value="DNase_TatD"/>
    <property type="match status" value="1"/>
</dbReference>
<dbReference type="OrthoDB" id="9810005at2"/>
<keyword evidence="2 4" id="KW-0378">Hydrolase</keyword>
<dbReference type="Proteomes" id="UP000196053">
    <property type="component" value="Chromosome I"/>
</dbReference>
<accession>A0A0K8J8C9</accession>
<feature type="binding site" evidence="3">
    <location>
        <position position="203"/>
    </location>
    <ligand>
        <name>a divalent metal cation</name>
        <dbReference type="ChEBI" id="CHEBI:60240"/>
        <label>1</label>
    </ligand>
</feature>
<dbReference type="InterPro" id="IPR001130">
    <property type="entry name" value="TatD-like"/>
</dbReference>
<dbReference type="NCBIfam" id="TIGR00010">
    <property type="entry name" value="YchF/TatD family DNA exonuclease"/>
    <property type="match status" value="1"/>
</dbReference>
<keyword evidence="5" id="KW-1185">Reference proteome</keyword>
<dbReference type="PANTHER" id="PTHR46124:SF2">
    <property type="entry name" value="D-AMINOACYL-TRNA DEACYLASE"/>
    <property type="match status" value="1"/>
</dbReference>
<reference evidence="5" key="1">
    <citation type="submission" date="2015-09" db="EMBL/GenBank/DDBJ databases">
        <authorList>
            <person name="Wibberg D."/>
        </authorList>
    </citation>
    <scope>NUCLEOTIDE SEQUENCE [LARGE SCALE GENOMIC DNA]</scope>
    <source>
        <strain evidence="5">SD1D</strain>
    </source>
</reference>
<dbReference type="AlphaFoldDB" id="A0A0K8J8C9"/>
<dbReference type="FunFam" id="3.20.20.140:FF:000005">
    <property type="entry name" value="TatD family hydrolase"/>
    <property type="match status" value="1"/>
</dbReference>